<evidence type="ECO:0000256" key="7">
    <source>
        <dbReference type="ARBA" id="ARBA00022692"/>
    </source>
</evidence>
<keyword evidence="8" id="KW-0210">Decarboxylase</keyword>
<dbReference type="GO" id="GO:0048040">
    <property type="term" value="F:UDP-glucuronate decarboxylase activity"/>
    <property type="evidence" value="ECO:0007669"/>
    <property type="project" value="UniProtKB-EC"/>
</dbReference>
<dbReference type="PANTHER" id="PTHR43078:SF6">
    <property type="entry name" value="UDP-GLUCURONIC ACID DECARBOXYLASE 1"/>
    <property type="match status" value="1"/>
</dbReference>
<keyword evidence="9" id="KW-0735">Signal-anchor</keyword>
<keyword evidence="12" id="KW-0333">Golgi apparatus</keyword>
<evidence type="ECO:0000256" key="16">
    <source>
        <dbReference type="ARBA" id="ARBA00031585"/>
    </source>
</evidence>
<reference evidence="19" key="1">
    <citation type="submission" date="2022-11" db="EMBL/GenBank/DDBJ databases">
        <authorList>
            <person name="Petersen C."/>
        </authorList>
    </citation>
    <scope>NUCLEOTIDE SEQUENCE</scope>
    <source>
        <strain evidence="19">IBT 30069</strain>
    </source>
</reference>
<sequence length="319" mass="35371">MLPVLVTGGAGFLGSHLIRILLERNYRVIAIDSLWTGSLDSIANIQDHPNFTFLRHDVTLPFTGIINDVSQIYHLACPASPKHFVKNPIDILNKCFQGTKNVLDFAVKCNARVLLASTSEVYGDPLVYPQAESYYGNVNPFGPRSCYDEGKRVAEAMAYAFRLENNLDIRIGRIFNAYVPGMLPSDGRVVPNFISAAIGQKDMQIAGDGNARRCFQYVGDCVLGLYTLMQSSCLSPVNIGCDDEISIANLAQLINDIVSRKTASAPVDVLFTEKSDDDPFRRRPEISMAKEKLQWQPRVGLRDGLEMTVNWFLAFLAAI</sequence>
<keyword evidence="13" id="KW-0472">Membrane</keyword>
<evidence type="ECO:0000256" key="11">
    <source>
        <dbReference type="ARBA" id="ARBA00023027"/>
    </source>
</evidence>
<comment type="subcellular location">
    <subcellularLocation>
        <location evidence="2">Golgi apparatus</location>
        <location evidence="2">Golgi stack membrane</location>
        <topology evidence="2">Single-pass type II membrane protein</topology>
    </subcellularLocation>
</comment>
<evidence type="ECO:0000256" key="15">
    <source>
        <dbReference type="ARBA" id="ARBA00023239"/>
    </source>
</evidence>
<evidence type="ECO:0000256" key="3">
    <source>
        <dbReference type="ARBA" id="ARBA00005100"/>
    </source>
</evidence>
<reference evidence="19" key="2">
    <citation type="journal article" date="2023" name="IMA Fungus">
        <title>Comparative genomic study of the Penicillium genus elucidates a diverse pangenome and 15 lateral gene transfer events.</title>
        <authorList>
            <person name="Petersen C."/>
            <person name="Sorensen T."/>
            <person name="Nielsen M.R."/>
            <person name="Sondergaard T.E."/>
            <person name="Sorensen J.L."/>
            <person name="Fitzpatrick D.A."/>
            <person name="Frisvad J.C."/>
            <person name="Nielsen K.L."/>
        </authorList>
    </citation>
    <scope>NUCLEOTIDE SEQUENCE</scope>
    <source>
        <strain evidence="19">IBT 30069</strain>
    </source>
</reference>
<comment type="caution">
    <text evidence="19">The sequence shown here is derived from an EMBL/GenBank/DDBJ whole genome shotgun (WGS) entry which is preliminary data.</text>
</comment>
<feature type="domain" description="NAD(P)-binding" evidence="18">
    <location>
        <begin position="5"/>
        <end position="308"/>
    </location>
</feature>
<evidence type="ECO:0000256" key="14">
    <source>
        <dbReference type="ARBA" id="ARBA00023180"/>
    </source>
</evidence>
<keyword evidence="15" id="KW-0456">Lyase</keyword>
<dbReference type="InterPro" id="IPR044516">
    <property type="entry name" value="UXS-like"/>
</dbReference>
<evidence type="ECO:0000256" key="5">
    <source>
        <dbReference type="ARBA" id="ARBA00012290"/>
    </source>
</evidence>
<keyword evidence="14" id="KW-0325">Glycoprotein</keyword>
<dbReference type="PANTHER" id="PTHR43078">
    <property type="entry name" value="UDP-GLUCURONIC ACID DECARBOXYLASE-RELATED"/>
    <property type="match status" value="1"/>
</dbReference>
<dbReference type="Gene3D" id="3.40.50.720">
    <property type="entry name" value="NAD(P)-binding Rossmann-like Domain"/>
    <property type="match status" value="1"/>
</dbReference>
<gene>
    <name evidence="19" type="ORF">N7456_010517</name>
</gene>
<dbReference type="GO" id="GO:0042732">
    <property type="term" value="P:D-xylose metabolic process"/>
    <property type="evidence" value="ECO:0007669"/>
    <property type="project" value="InterPro"/>
</dbReference>
<dbReference type="EC" id="4.1.1.35" evidence="5"/>
<evidence type="ECO:0000256" key="9">
    <source>
        <dbReference type="ARBA" id="ARBA00022968"/>
    </source>
</evidence>
<evidence type="ECO:0000256" key="1">
    <source>
        <dbReference type="ARBA" id="ARBA00001911"/>
    </source>
</evidence>
<evidence type="ECO:0000256" key="13">
    <source>
        <dbReference type="ARBA" id="ARBA00023136"/>
    </source>
</evidence>
<dbReference type="Proteomes" id="UP001149165">
    <property type="component" value="Unassembled WGS sequence"/>
</dbReference>
<evidence type="ECO:0000256" key="4">
    <source>
        <dbReference type="ARBA" id="ARBA00007505"/>
    </source>
</evidence>
<keyword evidence="7" id="KW-0812">Transmembrane</keyword>
<comment type="cofactor">
    <cofactor evidence="1">
        <name>NAD(+)</name>
        <dbReference type="ChEBI" id="CHEBI:57540"/>
    </cofactor>
</comment>
<name>A0A9W9F6R0_9EURO</name>
<evidence type="ECO:0000313" key="20">
    <source>
        <dbReference type="Proteomes" id="UP001149165"/>
    </source>
</evidence>
<evidence type="ECO:0000256" key="8">
    <source>
        <dbReference type="ARBA" id="ARBA00022793"/>
    </source>
</evidence>
<comment type="catalytic activity">
    <reaction evidence="17">
        <text>UDP-alpha-D-glucuronate + H(+) = UDP-alpha-D-xylose + CO2</text>
        <dbReference type="Rhea" id="RHEA:23916"/>
        <dbReference type="ChEBI" id="CHEBI:15378"/>
        <dbReference type="ChEBI" id="CHEBI:16526"/>
        <dbReference type="ChEBI" id="CHEBI:57632"/>
        <dbReference type="ChEBI" id="CHEBI:58052"/>
        <dbReference type="EC" id="4.1.1.35"/>
    </reaction>
    <physiologicalReaction direction="left-to-right" evidence="17">
        <dbReference type="Rhea" id="RHEA:23917"/>
    </physiologicalReaction>
</comment>
<keyword evidence="11" id="KW-0520">NAD</keyword>
<dbReference type="Pfam" id="PF16363">
    <property type="entry name" value="GDP_Man_Dehyd"/>
    <property type="match status" value="1"/>
</dbReference>
<dbReference type="GO" id="GO:0032580">
    <property type="term" value="C:Golgi cisterna membrane"/>
    <property type="evidence" value="ECO:0007669"/>
    <property type="project" value="UniProtKB-SubCell"/>
</dbReference>
<evidence type="ECO:0000259" key="18">
    <source>
        <dbReference type="Pfam" id="PF16363"/>
    </source>
</evidence>
<evidence type="ECO:0000256" key="10">
    <source>
        <dbReference type="ARBA" id="ARBA00022989"/>
    </source>
</evidence>
<dbReference type="SUPFAM" id="SSF51735">
    <property type="entry name" value="NAD(P)-binding Rossmann-fold domains"/>
    <property type="match status" value="1"/>
</dbReference>
<dbReference type="AlphaFoldDB" id="A0A9W9F6R0"/>
<evidence type="ECO:0000256" key="6">
    <source>
        <dbReference type="ARBA" id="ARBA00018816"/>
    </source>
</evidence>
<comment type="pathway">
    <text evidence="3">Nucleotide-sugar biosynthesis; UDP-alpha-D-xylose biosynthesis; UDP-alpha-D-xylose from UDP-alpha-D-glucuronate: step 1/1.</text>
</comment>
<organism evidence="19 20">
    <name type="scientific">Penicillium angulare</name>
    <dbReference type="NCBI Taxonomy" id="116970"/>
    <lineage>
        <taxon>Eukaryota</taxon>
        <taxon>Fungi</taxon>
        <taxon>Dikarya</taxon>
        <taxon>Ascomycota</taxon>
        <taxon>Pezizomycotina</taxon>
        <taxon>Eurotiomycetes</taxon>
        <taxon>Eurotiomycetidae</taxon>
        <taxon>Eurotiales</taxon>
        <taxon>Aspergillaceae</taxon>
        <taxon>Penicillium</taxon>
    </lineage>
</organism>
<proteinExistence type="inferred from homology"/>
<evidence type="ECO:0000256" key="12">
    <source>
        <dbReference type="ARBA" id="ARBA00023034"/>
    </source>
</evidence>
<dbReference type="EMBL" id="JAPQKH010000006">
    <property type="protein sequence ID" value="KAJ5094656.1"/>
    <property type="molecule type" value="Genomic_DNA"/>
</dbReference>
<evidence type="ECO:0000313" key="19">
    <source>
        <dbReference type="EMBL" id="KAJ5094656.1"/>
    </source>
</evidence>
<accession>A0A9W9F6R0</accession>
<dbReference type="OrthoDB" id="331544at2759"/>
<dbReference type="InterPro" id="IPR016040">
    <property type="entry name" value="NAD(P)-bd_dom"/>
</dbReference>
<comment type="similarity">
    <text evidence="4">Belongs to the NAD(P)-dependent epimerase/dehydratase family. UDP-glucuronic acid decarboxylase subfamily.</text>
</comment>
<keyword evidence="20" id="KW-1185">Reference proteome</keyword>
<dbReference type="GO" id="GO:0070403">
    <property type="term" value="F:NAD+ binding"/>
    <property type="evidence" value="ECO:0007669"/>
    <property type="project" value="InterPro"/>
</dbReference>
<keyword evidence="10" id="KW-1133">Transmembrane helix</keyword>
<protein>
    <recommendedName>
        <fullName evidence="6">UDP-glucuronic acid decarboxylase 1</fullName>
        <ecNumber evidence="5">4.1.1.35</ecNumber>
    </recommendedName>
    <alternativeName>
        <fullName evidence="16">UDP-glucuronate decarboxylase 1</fullName>
    </alternativeName>
</protein>
<dbReference type="InterPro" id="IPR036291">
    <property type="entry name" value="NAD(P)-bd_dom_sf"/>
</dbReference>
<dbReference type="FunFam" id="3.40.50.720:FF:000065">
    <property type="entry name" value="UDP-glucuronic acid decarboxylase 1"/>
    <property type="match status" value="1"/>
</dbReference>
<evidence type="ECO:0000256" key="2">
    <source>
        <dbReference type="ARBA" id="ARBA00004447"/>
    </source>
</evidence>
<evidence type="ECO:0000256" key="17">
    <source>
        <dbReference type="ARBA" id="ARBA00049410"/>
    </source>
</evidence>